<evidence type="ECO:0000313" key="2">
    <source>
        <dbReference type="Proteomes" id="UP001286313"/>
    </source>
</evidence>
<organism evidence="1 2">
    <name type="scientific">Petrolisthes cinctipes</name>
    <name type="common">Flat porcelain crab</name>
    <dbReference type="NCBI Taxonomy" id="88211"/>
    <lineage>
        <taxon>Eukaryota</taxon>
        <taxon>Metazoa</taxon>
        <taxon>Ecdysozoa</taxon>
        <taxon>Arthropoda</taxon>
        <taxon>Crustacea</taxon>
        <taxon>Multicrustacea</taxon>
        <taxon>Malacostraca</taxon>
        <taxon>Eumalacostraca</taxon>
        <taxon>Eucarida</taxon>
        <taxon>Decapoda</taxon>
        <taxon>Pleocyemata</taxon>
        <taxon>Anomura</taxon>
        <taxon>Galatheoidea</taxon>
        <taxon>Porcellanidae</taxon>
        <taxon>Petrolisthes</taxon>
    </lineage>
</organism>
<gene>
    <name evidence="1" type="ORF">Pcinc_004953</name>
</gene>
<protein>
    <submittedName>
        <fullName evidence="1">Uncharacterized protein</fullName>
    </submittedName>
</protein>
<name>A0AAE1GDT2_PETCI</name>
<evidence type="ECO:0000313" key="1">
    <source>
        <dbReference type="EMBL" id="KAK3891164.1"/>
    </source>
</evidence>
<reference evidence="1" key="1">
    <citation type="submission" date="2023-10" db="EMBL/GenBank/DDBJ databases">
        <title>Genome assemblies of two species of porcelain crab, Petrolisthes cinctipes and Petrolisthes manimaculis (Anomura: Porcellanidae).</title>
        <authorList>
            <person name="Angst P."/>
        </authorList>
    </citation>
    <scope>NUCLEOTIDE SEQUENCE</scope>
    <source>
        <strain evidence="1">PB745_01</strain>
        <tissue evidence="1">Gill</tissue>
    </source>
</reference>
<comment type="caution">
    <text evidence="1">The sequence shown here is derived from an EMBL/GenBank/DDBJ whole genome shotgun (WGS) entry which is preliminary data.</text>
</comment>
<dbReference type="Proteomes" id="UP001286313">
    <property type="component" value="Unassembled WGS sequence"/>
</dbReference>
<dbReference type="EMBL" id="JAWQEG010000365">
    <property type="protein sequence ID" value="KAK3891164.1"/>
    <property type="molecule type" value="Genomic_DNA"/>
</dbReference>
<dbReference type="PANTHER" id="PTHR20956:SF12">
    <property type="entry name" value="FLYWCH-TYPE DOMAIN-CONTAINING PROTEIN"/>
    <property type="match status" value="1"/>
</dbReference>
<dbReference type="AlphaFoldDB" id="A0AAE1GDT2"/>
<accession>A0AAE1GDT2</accession>
<proteinExistence type="predicted"/>
<sequence>MSTDSFTEISVACNPSEDLTIAQPRTSTIDDPSEELTHPSPLPFFNVSLPMEEVSQVVEASLTTVPIPTDIMVDAPTSYHVVESDSRKGGDLLTDSLGFQYVKKRVASVSTSWIWSIRTKKNRCLASVSQQGNIFTRSPKEHNNGGNPGAKLRAQAISLVKAAASYIKFGDCTKQVPLLFEVMSQRRPQITRLSWNSSHPTSCLTVAASSSRSGTST</sequence>
<dbReference type="PANTHER" id="PTHR20956">
    <property type="entry name" value="HEH2P"/>
    <property type="match status" value="1"/>
</dbReference>
<keyword evidence="2" id="KW-1185">Reference proteome</keyword>